<dbReference type="PANTHER" id="PTHR37807">
    <property type="entry name" value="OS07G0160300 PROTEIN"/>
    <property type="match status" value="1"/>
</dbReference>
<keyword evidence="1" id="KW-0808">Transferase</keyword>
<comment type="caution">
    <text evidence="1">The sequence shown here is derived from an EMBL/GenBank/DDBJ whole genome shotgun (WGS) entry which is preliminary data.</text>
</comment>
<dbReference type="AlphaFoldDB" id="A0A7W4XWV2"/>
<dbReference type="InterPro" id="IPR027417">
    <property type="entry name" value="P-loop_NTPase"/>
</dbReference>
<dbReference type="Gene3D" id="3.40.50.300">
    <property type="entry name" value="P-loop containing nucleotide triphosphate hydrolases"/>
    <property type="match status" value="1"/>
</dbReference>
<reference evidence="1 2" key="1">
    <citation type="submission" date="2020-08" db="EMBL/GenBank/DDBJ databases">
        <title>The Agave Microbiome: Exploring the role of microbial communities in plant adaptations to desert environments.</title>
        <authorList>
            <person name="Partida-Martinez L.P."/>
        </authorList>
    </citation>
    <scope>NUCLEOTIDE SEQUENCE [LARGE SCALE GENOMIC DNA]</scope>
    <source>
        <strain evidence="1 2">AS2.23</strain>
    </source>
</reference>
<dbReference type="Proteomes" id="UP000533269">
    <property type="component" value="Unassembled WGS sequence"/>
</dbReference>
<dbReference type="Pfam" id="PF13671">
    <property type="entry name" value="AAA_33"/>
    <property type="match status" value="1"/>
</dbReference>
<dbReference type="PANTHER" id="PTHR37807:SF3">
    <property type="entry name" value="OS07G0160300 PROTEIN"/>
    <property type="match status" value="1"/>
</dbReference>
<reference evidence="1 2" key="2">
    <citation type="submission" date="2020-08" db="EMBL/GenBank/DDBJ databases">
        <authorList>
            <person name="Partida-Martinez L."/>
            <person name="Huntemann M."/>
            <person name="Clum A."/>
            <person name="Wang J."/>
            <person name="Palaniappan K."/>
            <person name="Ritter S."/>
            <person name="Chen I.-M."/>
            <person name="Stamatis D."/>
            <person name="Reddy T."/>
            <person name="O'Malley R."/>
            <person name="Daum C."/>
            <person name="Shapiro N."/>
            <person name="Ivanova N."/>
            <person name="Kyrpides N."/>
            <person name="Woyke T."/>
        </authorList>
    </citation>
    <scope>NUCLEOTIDE SEQUENCE [LARGE SCALE GENOMIC DNA]</scope>
    <source>
        <strain evidence="1 2">AS2.23</strain>
    </source>
</reference>
<organism evidence="1 2">
    <name type="scientific">Kineococcus radiotolerans</name>
    <dbReference type="NCBI Taxonomy" id="131568"/>
    <lineage>
        <taxon>Bacteria</taxon>
        <taxon>Bacillati</taxon>
        <taxon>Actinomycetota</taxon>
        <taxon>Actinomycetes</taxon>
        <taxon>Kineosporiales</taxon>
        <taxon>Kineosporiaceae</taxon>
        <taxon>Kineococcus</taxon>
    </lineage>
</organism>
<dbReference type="SUPFAM" id="SSF52540">
    <property type="entry name" value="P-loop containing nucleoside triphosphate hydrolases"/>
    <property type="match status" value="1"/>
</dbReference>
<protein>
    <submittedName>
        <fullName evidence="1">Putative kinase</fullName>
    </submittedName>
</protein>
<evidence type="ECO:0000313" key="1">
    <source>
        <dbReference type="EMBL" id="MBB2900574.1"/>
    </source>
</evidence>
<dbReference type="GO" id="GO:0016301">
    <property type="term" value="F:kinase activity"/>
    <property type="evidence" value="ECO:0007669"/>
    <property type="project" value="UniProtKB-KW"/>
</dbReference>
<name>A0A7W4XWV2_KINRA</name>
<keyword evidence="1" id="KW-0418">Kinase</keyword>
<dbReference type="EMBL" id="JACHVY010000001">
    <property type="protein sequence ID" value="MBB2900574.1"/>
    <property type="molecule type" value="Genomic_DNA"/>
</dbReference>
<sequence length="165" mass="17585">MLIVLSGLPGSGKTTLARALAAGGAVHLRLDTVEQALVDAGVQTHPVGPAGYQVLRALAGDLLRQGRTVVADTVNPLPLTRDLWRQVAQDAGTGFRDVEVVCSDPARHEARVRGRESDIPGWPQPTWEQVREWGFTPWTGERLVLDTATADPADLARAVLAGSVP</sequence>
<accession>A0A7W4XWV2</accession>
<proteinExistence type="predicted"/>
<evidence type="ECO:0000313" key="2">
    <source>
        <dbReference type="Proteomes" id="UP000533269"/>
    </source>
</evidence>
<gene>
    <name evidence="1" type="ORF">FHR75_001362</name>
</gene>